<gene>
    <name evidence="1" type="ORF">MSKU9_3341</name>
</gene>
<dbReference type="Proteomes" id="UP000315095">
    <property type="component" value="Unassembled WGS sequence"/>
</dbReference>
<organism evidence="1 2">
    <name type="scientific">Komagataeibacter diospyri</name>
    <dbReference type="NCBI Taxonomy" id="1932662"/>
    <lineage>
        <taxon>Bacteria</taxon>
        <taxon>Pseudomonadati</taxon>
        <taxon>Pseudomonadota</taxon>
        <taxon>Alphaproteobacteria</taxon>
        <taxon>Acetobacterales</taxon>
        <taxon>Acetobacteraceae</taxon>
        <taxon>Komagataeibacter</taxon>
    </lineage>
</organism>
<evidence type="ECO:0008006" key="3">
    <source>
        <dbReference type="Google" id="ProtNLM"/>
    </source>
</evidence>
<reference evidence="2" key="1">
    <citation type="submission" date="2017-01" db="EMBL/GenBank/DDBJ databases">
        <title>Komagataeibacter sp. MSKU9 whole genome sequencing project.</title>
        <authorList>
            <person name="Matsutani M."/>
            <person name="Naloka K."/>
            <person name="Theeragool G."/>
            <person name="Yakushi T."/>
            <person name="Matsushita K."/>
        </authorList>
    </citation>
    <scope>NUCLEOTIDE SEQUENCE [LARGE SCALE GENOMIC DNA]</scope>
    <source>
        <strain evidence="2">MSKU9</strain>
    </source>
</reference>
<dbReference type="AlphaFoldDB" id="A0A4P5NTT9"/>
<sequence>MLKVMKGLTDVEFERLYSTEEACIEALLMARREALMACPSCGHDRNYLCGRRVGCTRCNRRWSVTAGTVMSGQNSHLRPGSGPCIS</sequence>
<evidence type="ECO:0000313" key="1">
    <source>
        <dbReference type="EMBL" id="GCE85200.1"/>
    </source>
</evidence>
<protein>
    <recommendedName>
        <fullName evidence="3">Transposase zinc-ribbon domain-containing protein</fullName>
    </recommendedName>
</protein>
<name>A0A4P5NTT9_9PROT</name>
<evidence type="ECO:0000313" key="2">
    <source>
        <dbReference type="Proteomes" id="UP000315095"/>
    </source>
</evidence>
<keyword evidence="2" id="KW-1185">Reference proteome</keyword>
<proteinExistence type="predicted"/>
<dbReference type="EMBL" id="BDLU01000071">
    <property type="protein sequence ID" value="GCE85200.1"/>
    <property type="molecule type" value="Genomic_DNA"/>
</dbReference>
<accession>A0A4P5NTT9</accession>
<comment type="caution">
    <text evidence="1">The sequence shown here is derived from an EMBL/GenBank/DDBJ whole genome shotgun (WGS) entry which is preliminary data.</text>
</comment>